<name>A0AA39TBT7_9AGAR</name>
<organism evidence="1 2">
    <name type="scientific">Armillaria novae-zelandiae</name>
    <dbReference type="NCBI Taxonomy" id="153914"/>
    <lineage>
        <taxon>Eukaryota</taxon>
        <taxon>Fungi</taxon>
        <taxon>Dikarya</taxon>
        <taxon>Basidiomycota</taxon>
        <taxon>Agaricomycotina</taxon>
        <taxon>Agaricomycetes</taxon>
        <taxon>Agaricomycetidae</taxon>
        <taxon>Agaricales</taxon>
        <taxon>Marasmiineae</taxon>
        <taxon>Physalacriaceae</taxon>
        <taxon>Armillaria</taxon>
    </lineage>
</organism>
<comment type="caution">
    <text evidence="1">The sequence shown here is derived from an EMBL/GenBank/DDBJ whole genome shotgun (WGS) entry which is preliminary data.</text>
</comment>
<accession>A0AA39TBT7</accession>
<proteinExistence type="predicted"/>
<reference evidence="1" key="1">
    <citation type="submission" date="2023-06" db="EMBL/GenBank/DDBJ databases">
        <authorList>
            <consortium name="Lawrence Berkeley National Laboratory"/>
            <person name="Ahrendt S."/>
            <person name="Sahu N."/>
            <person name="Indic B."/>
            <person name="Wong-Bajracharya J."/>
            <person name="Merenyi Z."/>
            <person name="Ke H.-M."/>
            <person name="Monk M."/>
            <person name="Kocsube S."/>
            <person name="Drula E."/>
            <person name="Lipzen A."/>
            <person name="Balint B."/>
            <person name="Henrissat B."/>
            <person name="Andreopoulos B."/>
            <person name="Martin F.M."/>
            <person name="Harder C.B."/>
            <person name="Rigling D."/>
            <person name="Ford K.L."/>
            <person name="Foster G.D."/>
            <person name="Pangilinan J."/>
            <person name="Papanicolaou A."/>
            <person name="Barry K."/>
            <person name="LaButti K."/>
            <person name="Viragh M."/>
            <person name="Koriabine M."/>
            <person name="Yan M."/>
            <person name="Riley R."/>
            <person name="Champramary S."/>
            <person name="Plett K.L."/>
            <person name="Tsai I.J."/>
            <person name="Slot J."/>
            <person name="Sipos G."/>
            <person name="Plett J."/>
            <person name="Nagy L.G."/>
            <person name="Grigoriev I.V."/>
        </authorList>
    </citation>
    <scope>NUCLEOTIDE SEQUENCE</scope>
    <source>
        <strain evidence="1">ICMP 16352</strain>
    </source>
</reference>
<evidence type="ECO:0000313" key="1">
    <source>
        <dbReference type="EMBL" id="KAK0478706.1"/>
    </source>
</evidence>
<gene>
    <name evidence="1" type="ORF">IW261DRAFT_1608196</name>
</gene>
<dbReference type="AlphaFoldDB" id="A0AA39TBT7"/>
<dbReference type="Proteomes" id="UP001175227">
    <property type="component" value="Unassembled WGS sequence"/>
</dbReference>
<dbReference type="EMBL" id="JAUEPR010000013">
    <property type="protein sequence ID" value="KAK0478706.1"/>
    <property type="molecule type" value="Genomic_DNA"/>
</dbReference>
<protein>
    <submittedName>
        <fullName evidence="1">Uncharacterized protein</fullName>
    </submittedName>
</protein>
<evidence type="ECO:0000313" key="2">
    <source>
        <dbReference type="Proteomes" id="UP001175227"/>
    </source>
</evidence>
<sequence>MDVGYADNKASSRLRSESLAVWIVGQSASRPAPPRAFPRLEPPPLHRLICRTLSSLRQNEYPSIRLETLGEGAIMNDGGSMESHSPDSSVRICWMSSTGREAQVGVFVFVDSVAGVLRIVYSLKDPGGLNLHRLEEPHDKRAALHSVQISHNIRREARPVPFVYGKPPLWYLLPSKRLPWIGVKPKSLTGQVANTAAFACLDVLAECRITDVDVEIRELSVARSAGPKLLPPALSKLLLVTARHVVFPPNERKNESQLRFNVLLLGGSGRDRCGGESDGGILHS</sequence>
<keyword evidence="2" id="KW-1185">Reference proteome</keyword>